<dbReference type="Proteomes" id="UP000334990">
    <property type="component" value="Unassembled WGS sequence"/>
</dbReference>
<keyword evidence="2" id="KW-1185">Reference proteome</keyword>
<evidence type="ECO:0000313" key="2">
    <source>
        <dbReference type="Proteomes" id="UP000334990"/>
    </source>
</evidence>
<evidence type="ECO:0000313" key="1">
    <source>
        <dbReference type="EMBL" id="GER99412.1"/>
    </source>
</evidence>
<proteinExistence type="predicted"/>
<sequence length="304" mass="34286">MGNVGAIFRWALWAPNENALGMLSHSIGTFQRFFGAPSDYIVFTDDVAAMKAGLQVDAVVLDMNEGRPEYIDEQWRWNRWHKWAPRFRYDPGRTEIHVDADLFLVNTPTELLEFVNGDRHDYIVTMEDFPIKPRWVYGRFGDLLPEDFQPINTGLVGQRAGCDLTDEIRQAYTWLTEQRGAEQMDFFDEQGTLAHVLQSHFESGRAVALDPARYALVSPINDPPVVSLDGLAAIHATFPERPAYWQFIKEISAISGVPVPDPLPANRVVFEADEGLDSDGLVDKNRAALIAARQQVEEAGRRSP</sequence>
<dbReference type="EMBL" id="BLAD01000040">
    <property type="protein sequence ID" value="GER99412.1"/>
    <property type="molecule type" value="Genomic_DNA"/>
</dbReference>
<dbReference type="RefSeq" id="WP_170316836.1">
    <property type="nucleotide sequence ID" value="NZ_BAAABN010000042.1"/>
</dbReference>
<dbReference type="AlphaFoldDB" id="A0A5M3VWD7"/>
<name>A0A5M3VWD7_9ACTN</name>
<gene>
    <name evidence="1" type="ORF">Acor_14760</name>
</gene>
<reference evidence="1 2" key="1">
    <citation type="submission" date="2019-10" db="EMBL/GenBank/DDBJ databases">
        <title>Whole genome shotgun sequence of Acrocarpospora corrugata NBRC 13972.</title>
        <authorList>
            <person name="Ichikawa N."/>
            <person name="Kimura A."/>
            <person name="Kitahashi Y."/>
            <person name="Komaki H."/>
            <person name="Oguchi A."/>
        </authorList>
    </citation>
    <scope>NUCLEOTIDE SEQUENCE [LARGE SCALE GENOMIC DNA]</scope>
    <source>
        <strain evidence="1 2">NBRC 13972</strain>
    </source>
</reference>
<comment type="caution">
    <text evidence="1">The sequence shown here is derived from an EMBL/GenBank/DDBJ whole genome shotgun (WGS) entry which is preliminary data.</text>
</comment>
<protein>
    <submittedName>
        <fullName evidence="1">Uncharacterized protein</fullName>
    </submittedName>
</protein>
<accession>A0A5M3VWD7</accession>
<organism evidence="1 2">
    <name type="scientific">Acrocarpospora corrugata</name>
    <dbReference type="NCBI Taxonomy" id="35763"/>
    <lineage>
        <taxon>Bacteria</taxon>
        <taxon>Bacillati</taxon>
        <taxon>Actinomycetota</taxon>
        <taxon>Actinomycetes</taxon>
        <taxon>Streptosporangiales</taxon>
        <taxon>Streptosporangiaceae</taxon>
        <taxon>Acrocarpospora</taxon>
    </lineage>
</organism>